<name>A0AAJ0GAE2_9PEZI</name>
<dbReference type="InterPro" id="IPR036047">
    <property type="entry name" value="F-box-like_dom_sf"/>
</dbReference>
<dbReference type="Proteomes" id="UP001271007">
    <property type="component" value="Unassembled WGS sequence"/>
</dbReference>
<evidence type="ECO:0000259" key="1">
    <source>
        <dbReference type="Pfam" id="PF00646"/>
    </source>
</evidence>
<organism evidence="2 3">
    <name type="scientific">Extremus antarcticus</name>
    <dbReference type="NCBI Taxonomy" id="702011"/>
    <lineage>
        <taxon>Eukaryota</taxon>
        <taxon>Fungi</taxon>
        <taxon>Dikarya</taxon>
        <taxon>Ascomycota</taxon>
        <taxon>Pezizomycotina</taxon>
        <taxon>Dothideomycetes</taxon>
        <taxon>Dothideomycetidae</taxon>
        <taxon>Mycosphaerellales</taxon>
        <taxon>Extremaceae</taxon>
        <taxon>Extremus</taxon>
    </lineage>
</organism>
<dbReference type="Pfam" id="PF00646">
    <property type="entry name" value="F-box"/>
    <property type="match status" value="1"/>
</dbReference>
<keyword evidence="3" id="KW-1185">Reference proteome</keyword>
<gene>
    <name evidence="2" type="ORF">LTR09_008498</name>
</gene>
<feature type="domain" description="F-box" evidence="1">
    <location>
        <begin position="26"/>
        <end position="56"/>
    </location>
</feature>
<reference evidence="2" key="1">
    <citation type="submission" date="2023-04" db="EMBL/GenBank/DDBJ databases">
        <title>Black Yeasts Isolated from many extreme environments.</title>
        <authorList>
            <person name="Coleine C."/>
            <person name="Stajich J.E."/>
            <person name="Selbmann L."/>
        </authorList>
    </citation>
    <scope>NUCLEOTIDE SEQUENCE</scope>
    <source>
        <strain evidence="2">CCFEE 5312</strain>
    </source>
</reference>
<protein>
    <recommendedName>
        <fullName evidence="1">F-box domain-containing protein</fullName>
    </recommendedName>
</protein>
<evidence type="ECO:0000313" key="3">
    <source>
        <dbReference type="Proteomes" id="UP001271007"/>
    </source>
</evidence>
<evidence type="ECO:0000313" key="2">
    <source>
        <dbReference type="EMBL" id="KAK3050348.1"/>
    </source>
</evidence>
<comment type="caution">
    <text evidence="2">The sequence shown here is derived from an EMBL/GenBank/DDBJ whole genome shotgun (WGS) entry which is preliminary data.</text>
</comment>
<dbReference type="EMBL" id="JAWDJX010000033">
    <property type="protein sequence ID" value="KAK3050348.1"/>
    <property type="molecule type" value="Genomic_DNA"/>
</dbReference>
<accession>A0AAJ0GAE2</accession>
<dbReference type="CDD" id="cd09917">
    <property type="entry name" value="F-box_SF"/>
    <property type="match status" value="1"/>
</dbReference>
<dbReference type="AlphaFoldDB" id="A0AAJ0GAE2"/>
<proteinExistence type="predicted"/>
<dbReference type="InterPro" id="IPR001810">
    <property type="entry name" value="F-box_dom"/>
</dbReference>
<sequence>MAPLVATKQASNTEKKASERINGVVELVEAILHHCDFFDVVQAVRVSKKWQEVIDGSITLQRKLFLAPADTTTTGGERGLINPVFFKKSWAASTPMLWYEGLWVMGVPYILVFPVRRLFAHEKYDFPVTPSWTKMVVGHPGVPSGFVQWRNFYTGLDTEAWALNSNAGGVTMGQVISVHQAVHRDRGSVDPARLRCNLWLEPPSAGPSMTKSECEFRQALFKSWIDEIDDSEVLEVPNRQTEDGVVLMREDLDPFDSRAGLP</sequence>
<dbReference type="SUPFAM" id="SSF81383">
    <property type="entry name" value="F-box domain"/>
    <property type="match status" value="1"/>
</dbReference>